<proteinExistence type="predicted"/>
<accession>A0A7S1T571</accession>
<evidence type="ECO:0000313" key="1">
    <source>
        <dbReference type="EMBL" id="CAD9216496.1"/>
    </source>
</evidence>
<name>A0A7S1T571_9CHLO</name>
<reference evidence="1" key="1">
    <citation type="submission" date="2021-01" db="EMBL/GenBank/DDBJ databases">
        <authorList>
            <person name="Corre E."/>
            <person name="Pelletier E."/>
            <person name="Niang G."/>
            <person name="Scheremetjew M."/>
            <person name="Finn R."/>
            <person name="Kale V."/>
            <person name="Holt S."/>
            <person name="Cochrane G."/>
            <person name="Meng A."/>
            <person name="Brown T."/>
            <person name="Cohen L."/>
        </authorList>
    </citation>
    <scope>NUCLEOTIDE SEQUENCE</scope>
    <source>
        <strain evidence="1">PLY429</strain>
    </source>
</reference>
<gene>
    <name evidence="1" type="ORF">TCHU04912_LOCUS18740</name>
</gene>
<organism evidence="1">
    <name type="scientific">Tetraselmis chuii</name>
    <dbReference type="NCBI Taxonomy" id="63592"/>
    <lineage>
        <taxon>Eukaryota</taxon>
        <taxon>Viridiplantae</taxon>
        <taxon>Chlorophyta</taxon>
        <taxon>core chlorophytes</taxon>
        <taxon>Chlorodendrophyceae</taxon>
        <taxon>Chlorodendrales</taxon>
        <taxon>Chlorodendraceae</taxon>
        <taxon>Tetraselmis</taxon>
    </lineage>
</organism>
<protein>
    <submittedName>
        <fullName evidence="1">Uncharacterized protein</fullName>
    </submittedName>
</protein>
<dbReference type="AlphaFoldDB" id="A0A7S1T571"/>
<dbReference type="EMBL" id="HBGG01035888">
    <property type="protein sequence ID" value="CAD9216496.1"/>
    <property type="molecule type" value="Transcribed_RNA"/>
</dbReference>
<sequence length="216" mass="23186">MSRIMSQVFNRLSANAMPEAHLHGARRVPLTVYLTQSDRESGKAGYTSPEELLLALRHGAGKGAAVGGQHGVRMGMVTRVTSFGYGLSVLEGEEGGYTNVPVLLPLETGLELLESSNPSGAKERIIMPACHAGIFLEVEGPLVSFGIEWYQGIEGFTGWHNANDYEIPWANHAAVCVRHDDPAWTTAQQWRAAMETTTVAATALNVTASLCKGVPP</sequence>